<dbReference type="EMBL" id="GANO01004831">
    <property type="protein sequence ID" value="JAB55040.1"/>
    <property type="molecule type" value="mRNA"/>
</dbReference>
<organism evidence="2">
    <name type="scientific">Corethrella appendiculata</name>
    <dbReference type="NCBI Taxonomy" id="1370023"/>
    <lineage>
        <taxon>Eukaryota</taxon>
        <taxon>Metazoa</taxon>
        <taxon>Ecdysozoa</taxon>
        <taxon>Arthropoda</taxon>
        <taxon>Hexapoda</taxon>
        <taxon>Insecta</taxon>
        <taxon>Pterygota</taxon>
        <taxon>Neoptera</taxon>
        <taxon>Endopterygota</taxon>
        <taxon>Diptera</taxon>
        <taxon>Nematocera</taxon>
        <taxon>Culicoidea</taxon>
        <taxon>Chaoboridae</taxon>
        <taxon>Corethrella</taxon>
    </lineage>
</organism>
<dbReference type="AlphaFoldDB" id="U5ESI0"/>
<protein>
    <submittedName>
        <fullName evidence="2">Putative lateral inhibition</fullName>
    </submittedName>
</protein>
<feature type="compositionally biased region" description="Polar residues" evidence="1">
    <location>
        <begin position="222"/>
        <end position="234"/>
    </location>
</feature>
<reference evidence="2" key="1">
    <citation type="journal article" date="2014" name="Insect Biochem. Mol. Biol.">
        <title>An insight into the sialome of the frog biting fly, Corethrella appendiculata.</title>
        <authorList>
            <person name="Ribeiro J.M.C."/>
            <person name="Chagas A.C."/>
            <person name="Pham V.M."/>
            <person name="Lounibos L.P."/>
            <person name="Calvo E."/>
        </authorList>
    </citation>
    <scope>NUCLEOTIDE SEQUENCE</scope>
    <source>
        <tissue evidence="2">Salivary glands</tissue>
    </source>
</reference>
<name>U5ESI0_9DIPT</name>
<evidence type="ECO:0000256" key="1">
    <source>
        <dbReference type="SAM" id="MobiDB-lite"/>
    </source>
</evidence>
<evidence type="ECO:0000313" key="2">
    <source>
        <dbReference type="EMBL" id="JAB55040.1"/>
    </source>
</evidence>
<feature type="non-terminal residue" evidence="2">
    <location>
        <position position="263"/>
    </location>
</feature>
<proteinExistence type="evidence at transcript level"/>
<accession>U5ESI0</accession>
<sequence length="263" mass="29794">MYVIFPADELISLTYGVAVPRIQPRPTLDNLQEPLVPIGNRPVPIAFQNLMNETAGTRQTFNPQSTPEHQTTVPPLEYSTNQLSSYDEFSPLDNDNCFAKLNYSAEQESFDYNLEEKPTSYSQTDTINVLQLKQNPTSTGKNKEKPKSKLHLKLGRLRPHSAQEQSETARIREDLNIHVSNPIFTRDNLRQRNFDAFFESGETVYSLEIKEKLKVSLEPELTSATESLPTQRSHSLGLFRKSKPPINNITQSANTILSTEVSQ</sequence>
<feature type="region of interest" description="Disordered" evidence="1">
    <location>
        <begin position="221"/>
        <end position="244"/>
    </location>
</feature>